<dbReference type="eggNOG" id="COG0457">
    <property type="taxonomic scope" value="Bacteria"/>
</dbReference>
<dbReference type="GO" id="GO:0006397">
    <property type="term" value="P:mRNA processing"/>
    <property type="evidence" value="ECO:0007669"/>
    <property type="project" value="InterPro"/>
</dbReference>
<name>U2YHG8_9SPHN</name>
<dbReference type="GO" id="GO:0003729">
    <property type="term" value="F:mRNA binding"/>
    <property type="evidence" value="ECO:0007669"/>
    <property type="project" value="InterPro"/>
</dbReference>
<dbReference type="PROSITE" id="PS50005">
    <property type="entry name" value="TPR"/>
    <property type="match status" value="2"/>
</dbReference>
<dbReference type="EMBL" id="BASZ01000001">
    <property type="protein sequence ID" value="GAD47307.1"/>
    <property type="molecule type" value="Genomic_DNA"/>
</dbReference>
<dbReference type="GO" id="GO:0003727">
    <property type="term" value="F:single-stranded RNA binding"/>
    <property type="evidence" value="ECO:0007669"/>
    <property type="project" value="TreeGrafter"/>
</dbReference>
<evidence type="ECO:0000256" key="1">
    <source>
        <dbReference type="PROSITE-ProRule" id="PRU00339"/>
    </source>
</evidence>
<dbReference type="Pfam" id="PF14559">
    <property type="entry name" value="TPR_19"/>
    <property type="match status" value="1"/>
</dbReference>
<keyword evidence="3" id="KW-1185">Reference proteome</keyword>
<dbReference type="SMART" id="SM00028">
    <property type="entry name" value="TPR"/>
    <property type="match status" value="6"/>
</dbReference>
<feature type="repeat" description="TPR" evidence="1">
    <location>
        <begin position="95"/>
        <end position="128"/>
    </location>
</feature>
<organism evidence="2 3">
    <name type="scientific">Caenibius tardaugens NBRC 16725</name>
    <dbReference type="NCBI Taxonomy" id="1219035"/>
    <lineage>
        <taxon>Bacteria</taxon>
        <taxon>Pseudomonadati</taxon>
        <taxon>Pseudomonadota</taxon>
        <taxon>Alphaproteobacteria</taxon>
        <taxon>Sphingomonadales</taxon>
        <taxon>Erythrobacteraceae</taxon>
        <taxon>Caenibius</taxon>
    </lineage>
</organism>
<dbReference type="PANTHER" id="PTHR44917:SF1">
    <property type="entry name" value="PROTEIN HIGH CHLOROPHYLL FLUORESCENT 107"/>
    <property type="match status" value="1"/>
</dbReference>
<evidence type="ECO:0000313" key="3">
    <source>
        <dbReference type="Proteomes" id="UP000016568"/>
    </source>
</evidence>
<proteinExistence type="predicted"/>
<evidence type="ECO:0000313" key="2">
    <source>
        <dbReference type="EMBL" id="GAD47307.1"/>
    </source>
</evidence>
<accession>U2YHG8</accession>
<dbReference type="RefSeq" id="WP_021688214.1">
    <property type="nucleotide sequence ID" value="NZ_BASZ01000001.1"/>
</dbReference>
<dbReference type="Proteomes" id="UP000016568">
    <property type="component" value="Unassembled WGS sequence"/>
</dbReference>
<dbReference type="Pfam" id="PF13432">
    <property type="entry name" value="TPR_16"/>
    <property type="match status" value="2"/>
</dbReference>
<reference evidence="2 3" key="1">
    <citation type="submission" date="2013-09" db="EMBL/GenBank/DDBJ databases">
        <title>Whole genome shotgun sequence of Novosphingobium tardaugens NBRC 16725.</title>
        <authorList>
            <person name="Isaki S."/>
            <person name="Hosoyama A."/>
            <person name="Tsuchikane K."/>
            <person name="Katsumata H."/>
            <person name="Ando Y."/>
            <person name="Yamazaki S."/>
            <person name="Fujita N."/>
        </authorList>
    </citation>
    <scope>NUCLEOTIDE SEQUENCE [LARGE SCALE GENOMIC DNA]</scope>
    <source>
        <strain evidence="2 3">NBRC 16725</strain>
    </source>
</reference>
<gene>
    <name evidence="2" type="ORF">NT2_01_00750</name>
</gene>
<dbReference type="PANTHER" id="PTHR44917">
    <property type="entry name" value="PROTEIN HIGH CHLOROPHYLL FLUORESCENT 107"/>
    <property type="match status" value="1"/>
</dbReference>
<feature type="repeat" description="TPR" evidence="1">
    <location>
        <begin position="129"/>
        <end position="162"/>
    </location>
</feature>
<protein>
    <submittedName>
        <fullName evidence="2">Uncharacterized protein</fullName>
    </submittedName>
</protein>
<dbReference type="InterPro" id="IPR044624">
    <property type="entry name" value="Mbb1-like"/>
</dbReference>
<sequence length="597" mass="64006">MQQPIAAACALILCLFPVAEGLGKGEIDAPLKEAGAALARGDGIAAEVALRRALEHGADRSRIAAQMGEAEMLQGNLPEARHWLAPGQFSADQRAYGYRMLGRLEMDDGNLPAAGRAFDRALQIAPANADLWVDIGRLRYRGGEQLQAIAAVRRAVSLDPENVGGLLFQGQMVRDAVGPVSALPWFARAVQRAPEDTGVLGEYAATLGEVGRAKDMLLVTRRMIELDPRNPQAFYLQAVLAAQVGKNGLARRLMQRTAQAGDNVPAALLLNGILEFRAGNLATATEIFDRLWQRQPDNGSAALLLARTLYQAGEMSELVERFSPSAQRKDASPYLLTLVGRAYEALDERGKAAVFLDRASSVRPPPHMVAIAGPVPVSVLEPHWRADPDAAAQRIPLVRQMLAEGDGARAAGIAEQAAARFSGSADAQILAGDAQMMNGAYAVALRYYQQAALVRLSRPLLARMTVAYVQTGRIAQAEALIARYLNEHPMDGRVAGWGADFAAHRGDWNQFQALAARAEAQGMVADDPAMLAHYAVAALHRGDHEAAKRDALSAYRLQRSNGEVALVLAKVSASEDAGNRVARALMAKVGKIDQNLP</sequence>
<keyword evidence="1" id="KW-0802">TPR repeat</keyword>
<dbReference type="InterPro" id="IPR019734">
    <property type="entry name" value="TPR_rpt"/>
</dbReference>
<dbReference type="InterPro" id="IPR011990">
    <property type="entry name" value="TPR-like_helical_dom_sf"/>
</dbReference>
<dbReference type="AlphaFoldDB" id="U2YHG8"/>
<dbReference type="GO" id="GO:0006417">
    <property type="term" value="P:regulation of translation"/>
    <property type="evidence" value="ECO:0007669"/>
    <property type="project" value="TreeGrafter"/>
</dbReference>
<comment type="caution">
    <text evidence="2">The sequence shown here is derived from an EMBL/GenBank/DDBJ whole genome shotgun (WGS) entry which is preliminary data.</text>
</comment>
<dbReference type="SUPFAM" id="SSF48452">
    <property type="entry name" value="TPR-like"/>
    <property type="match status" value="3"/>
</dbReference>
<dbReference type="Gene3D" id="1.25.40.10">
    <property type="entry name" value="Tetratricopeptide repeat domain"/>
    <property type="match status" value="3"/>
</dbReference>